<organism evidence="4 5">
    <name type="scientific">Streptomyces cinereospinus</name>
    <dbReference type="NCBI Taxonomy" id="285561"/>
    <lineage>
        <taxon>Bacteria</taxon>
        <taxon>Bacillati</taxon>
        <taxon>Actinomycetota</taxon>
        <taxon>Actinomycetes</taxon>
        <taxon>Kitasatosporales</taxon>
        <taxon>Streptomycetaceae</taxon>
        <taxon>Streptomyces</taxon>
    </lineage>
</organism>
<dbReference type="PANTHER" id="PTHR42796">
    <property type="entry name" value="FUMARYLACETOACETATE HYDROLASE DOMAIN-CONTAINING PROTEIN 2A-RELATED"/>
    <property type="match status" value="1"/>
</dbReference>
<dbReference type="InterPro" id="IPR036663">
    <property type="entry name" value="Fumarylacetoacetase_C_sf"/>
</dbReference>
<dbReference type="RefSeq" id="WP_381350124.1">
    <property type="nucleotide sequence ID" value="NZ_JBHMCY010000087.1"/>
</dbReference>
<accession>A0ABV5N9S0</accession>
<feature type="domain" description="Fumarylacetoacetase-like C-terminal" evidence="3">
    <location>
        <begin position="74"/>
        <end position="278"/>
    </location>
</feature>
<reference evidence="4 5" key="1">
    <citation type="submission" date="2024-09" db="EMBL/GenBank/DDBJ databases">
        <authorList>
            <person name="Sun Q."/>
            <person name="Mori K."/>
        </authorList>
    </citation>
    <scope>NUCLEOTIDE SEQUENCE [LARGE SCALE GENOMIC DNA]</scope>
    <source>
        <strain evidence="4 5">JCM 6917</strain>
    </source>
</reference>
<dbReference type="Proteomes" id="UP001589709">
    <property type="component" value="Unassembled WGS sequence"/>
</dbReference>
<comment type="similarity">
    <text evidence="1">Belongs to the FAH family.</text>
</comment>
<dbReference type="Pfam" id="PF01557">
    <property type="entry name" value="FAA_hydrolase"/>
    <property type="match status" value="1"/>
</dbReference>
<evidence type="ECO:0000256" key="2">
    <source>
        <dbReference type="ARBA" id="ARBA00022723"/>
    </source>
</evidence>
<dbReference type="InterPro" id="IPR011234">
    <property type="entry name" value="Fumarylacetoacetase-like_C"/>
</dbReference>
<evidence type="ECO:0000313" key="4">
    <source>
        <dbReference type="EMBL" id="MFB9467022.1"/>
    </source>
</evidence>
<dbReference type="PANTHER" id="PTHR42796:SF4">
    <property type="entry name" value="FUMARYLACETOACETATE HYDROLASE DOMAIN-CONTAINING PROTEIN 2A"/>
    <property type="match status" value="1"/>
</dbReference>
<keyword evidence="5" id="KW-1185">Reference proteome</keyword>
<dbReference type="InterPro" id="IPR051121">
    <property type="entry name" value="FAH"/>
</dbReference>
<dbReference type="GO" id="GO:0016787">
    <property type="term" value="F:hydrolase activity"/>
    <property type="evidence" value="ECO:0007669"/>
    <property type="project" value="UniProtKB-KW"/>
</dbReference>
<dbReference type="SUPFAM" id="SSF56529">
    <property type="entry name" value="FAH"/>
    <property type="match status" value="1"/>
</dbReference>
<dbReference type="EMBL" id="JBHMCY010000087">
    <property type="protein sequence ID" value="MFB9467022.1"/>
    <property type="molecule type" value="Genomic_DNA"/>
</dbReference>
<comment type="caution">
    <text evidence="4">The sequence shown here is derived from an EMBL/GenBank/DDBJ whole genome shotgun (WGS) entry which is preliminary data.</text>
</comment>
<keyword evidence="4" id="KW-0378">Hydrolase</keyword>
<dbReference type="Gene3D" id="3.90.850.10">
    <property type="entry name" value="Fumarylacetoacetase-like, C-terminal domain"/>
    <property type="match status" value="1"/>
</dbReference>
<protein>
    <submittedName>
        <fullName evidence="4">Fumarylacetoacetate hydrolase family protein</fullName>
    </submittedName>
</protein>
<proteinExistence type="inferred from homology"/>
<sequence>MRIVNVAGRLGLLTDEGVVDVAEASNGLFSPDVQAVYERWPQFRAWAAAGTGGAPARPLDETLLDSPVPRPGQVFAIGLNYLDHAEEAGLETSPDSMVVFTKFPSSITGPVAEVELPPGSVDFEAELVVVMGAHAHRIDAAEAWDRVAGLTVGQDLSERETQLRPPTPQFSMGKSFPGFAPMGPALVSPDEFADPDDLAIGCTLNGTSMQQSRTKLMIFPVAEIIARLSAIVTLAPGDVIFTGTPAGIGFAREPKVLLGPDDELVTSIEGIGSIRTRFRAGS</sequence>
<evidence type="ECO:0000256" key="1">
    <source>
        <dbReference type="ARBA" id="ARBA00010211"/>
    </source>
</evidence>
<evidence type="ECO:0000259" key="3">
    <source>
        <dbReference type="Pfam" id="PF01557"/>
    </source>
</evidence>
<gene>
    <name evidence="4" type="ORF">ACFF45_31120</name>
</gene>
<name>A0ABV5N9S0_9ACTN</name>
<keyword evidence="2" id="KW-0479">Metal-binding</keyword>
<evidence type="ECO:0000313" key="5">
    <source>
        <dbReference type="Proteomes" id="UP001589709"/>
    </source>
</evidence>